<dbReference type="RefSeq" id="WP_101433797.1">
    <property type="nucleotide sequence ID" value="NZ_PJMY01000001.1"/>
</dbReference>
<dbReference type="GO" id="GO:0046872">
    <property type="term" value="F:metal ion binding"/>
    <property type="evidence" value="ECO:0007669"/>
    <property type="project" value="UniProtKB-KW"/>
</dbReference>
<keyword evidence="1" id="KW-0479">Metal-binding</keyword>
<dbReference type="SUPFAM" id="SSF53187">
    <property type="entry name" value="Zn-dependent exopeptidases"/>
    <property type="match status" value="1"/>
</dbReference>
<proteinExistence type="predicted"/>
<dbReference type="AlphaFoldDB" id="A0A2N3X1S9"/>
<dbReference type="InterPro" id="IPR011650">
    <property type="entry name" value="Peptidase_M20_dimer"/>
</dbReference>
<dbReference type="PANTHER" id="PTHR11014">
    <property type="entry name" value="PEPTIDASE M20 FAMILY MEMBER"/>
    <property type="match status" value="1"/>
</dbReference>
<dbReference type="Proteomes" id="UP000233750">
    <property type="component" value="Unassembled WGS sequence"/>
</dbReference>
<comment type="cofactor">
    <cofactor evidence="1">
        <name>Mn(2+)</name>
        <dbReference type="ChEBI" id="CHEBI:29035"/>
    </cofactor>
    <text evidence="1">The Mn(2+) ion enhances activity.</text>
</comment>
<protein>
    <submittedName>
        <fullName evidence="3">Hippurate hydrolase</fullName>
    </submittedName>
</protein>
<dbReference type="PANTHER" id="PTHR11014:SF63">
    <property type="entry name" value="METALLOPEPTIDASE, PUTATIVE (AFU_ORTHOLOGUE AFUA_6G09600)-RELATED"/>
    <property type="match status" value="1"/>
</dbReference>
<feature type="binding site" evidence="1">
    <location>
        <position position="143"/>
    </location>
    <ligand>
        <name>Mn(2+)</name>
        <dbReference type="ChEBI" id="CHEBI:29035"/>
        <label>2</label>
    </ligand>
</feature>
<keyword evidence="4" id="KW-1185">Reference proteome</keyword>
<dbReference type="InterPro" id="IPR036264">
    <property type="entry name" value="Bact_exopeptidase_dim_dom"/>
</dbReference>
<feature type="binding site" evidence="1">
    <location>
        <position position="109"/>
    </location>
    <ligand>
        <name>Mn(2+)</name>
        <dbReference type="ChEBI" id="CHEBI:29035"/>
        <label>2</label>
    </ligand>
</feature>
<keyword evidence="3" id="KW-0378">Hydrolase</keyword>
<comment type="caution">
    <text evidence="3">The sequence shown here is derived from an EMBL/GenBank/DDBJ whole genome shotgun (WGS) entry which is preliminary data.</text>
</comment>
<gene>
    <name evidence="3" type="ORF">ATK30_0155</name>
</gene>
<feature type="binding site" evidence="1">
    <location>
        <position position="170"/>
    </location>
    <ligand>
        <name>Mn(2+)</name>
        <dbReference type="ChEBI" id="CHEBI:29035"/>
        <label>2</label>
    </ligand>
</feature>
<dbReference type="SUPFAM" id="SSF55031">
    <property type="entry name" value="Bacterial exopeptidase dimerisation domain"/>
    <property type="match status" value="1"/>
</dbReference>
<accession>A0A2N3X1S9</accession>
<feature type="domain" description="Peptidase M20 dimerisation" evidence="2">
    <location>
        <begin position="192"/>
        <end position="287"/>
    </location>
</feature>
<sequence>MDMQTHHGLEKDLSAHLPHWQEVYRDMHAHPEVAFNEYRTAGLVARELRAMGGWDVVEGVGGTGVVGILRSGPGPVVLLRADMDALPVQEHTGLPYASTQPGLMHACGHDMHVACLLGACRQLARNPEAWGGTVVAVFQPAEETGKGARAMLDDGLLDRFPRPDVCLGQHVGPLPAGVVVSREGTLMAAADSLRVTLHGAGGHASTPHMAVHPVVLAAAVVMRLQTFTAQQAPLSPATGLTVGALRSGTAANIIPDDAELVLSLRTFSDRARAEALATIEQIVHAEATASNAPKAPEIELYDPFPLTINTPGVTAQVLEAIAATGATTHTLPMPLAASEDFGQFAAAAGCPSVFWHFGGTDPARFSPADTELLKQERLPANLPSNHSPRYAPSPELAVPAGIRFLLAAAAAWF</sequence>
<evidence type="ECO:0000313" key="3">
    <source>
        <dbReference type="EMBL" id="PKW00082.1"/>
    </source>
</evidence>
<dbReference type="Pfam" id="PF07687">
    <property type="entry name" value="M20_dimer"/>
    <property type="match status" value="1"/>
</dbReference>
<dbReference type="PIRSF" id="PIRSF005962">
    <property type="entry name" value="Pept_M20D_amidohydro"/>
    <property type="match status" value="1"/>
</dbReference>
<dbReference type="NCBIfam" id="TIGR01891">
    <property type="entry name" value="amidohydrolases"/>
    <property type="match status" value="1"/>
</dbReference>
<organism evidence="3 4">
    <name type="scientific">Amycolatopsis echigonensis</name>
    <dbReference type="NCBI Taxonomy" id="2576905"/>
    <lineage>
        <taxon>Bacteria</taxon>
        <taxon>Bacillati</taxon>
        <taxon>Actinomycetota</taxon>
        <taxon>Actinomycetes</taxon>
        <taxon>Pseudonocardiales</taxon>
        <taxon>Pseudonocardiaceae</taxon>
        <taxon>Amycolatopsis</taxon>
    </lineage>
</organism>
<dbReference type="GO" id="GO:0016787">
    <property type="term" value="F:hydrolase activity"/>
    <property type="evidence" value="ECO:0007669"/>
    <property type="project" value="UniProtKB-KW"/>
</dbReference>
<dbReference type="Gene3D" id="3.30.70.360">
    <property type="match status" value="1"/>
</dbReference>
<reference evidence="3 4" key="1">
    <citation type="submission" date="2017-12" db="EMBL/GenBank/DDBJ databases">
        <title>Sequencing the genomes of 1000 Actinobacteria strains.</title>
        <authorList>
            <person name="Klenk H.-P."/>
        </authorList>
    </citation>
    <scope>NUCLEOTIDE SEQUENCE [LARGE SCALE GENOMIC DNA]</scope>
    <source>
        <strain evidence="3 4">DSM 45165</strain>
    </source>
</reference>
<dbReference type="OrthoDB" id="9777385at2"/>
<evidence type="ECO:0000313" key="4">
    <source>
        <dbReference type="Proteomes" id="UP000233750"/>
    </source>
</evidence>
<dbReference type="Gene3D" id="3.40.630.10">
    <property type="entry name" value="Zn peptidases"/>
    <property type="match status" value="1"/>
</dbReference>
<dbReference type="Pfam" id="PF01546">
    <property type="entry name" value="Peptidase_M20"/>
    <property type="match status" value="1"/>
</dbReference>
<dbReference type="InterPro" id="IPR017439">
    <property type="entry name" value="Amidohydrolase"/>
</dbReference>
<feature type="binding site" evidence="1">
    <location>
        <position position="107"/>
    </location>
    <ligand>
        <name>Mn(2+)</name>
        <dbReference type="ChEBI" id="CHEBI:29035"/>
        <label>2</label>
    </ligand>
</feature>
<name>A0A2N3X1S9_9PSEU</name>
<evidence type="ECO:0000256" key="1">
    <source>
        <dbReference type="PIRSR" id="PIRSR005962-1"/>
    </source>
</evidence>
<dbReference type="InterPro" id="IPR002933">
    <property type="entry name" value="Peptidase_M20"/>
</dbReference>
<keyword evidence="1" id="KW-0464">Manganese</keyword>
<evidence type="ECO:0000259" key="2">
    <source>
        <dbReference type="Pfam" id="PF07687"/>
    </source>
</evidence>
<dbReference type="EMBL" id="PJMY01000001">
    <property type="protein sequence ID" value="PKW00082.1"/>
    <property type="molecule type" value="Genomic_DNA"/>
</dbReference>